<dbReference type="RefSeq" id="WP_110018775.1">
    <property type="nucleotide sequence ID" value="NZ_QGTJ01000006.1"/>
</dbReference>
<dbReference type="EMBL" id="QGTJ01000006">
    <property type="protein sequence ID" value="PWV61097.1"/>
    <property type="molecule type" value="Genomic_DNA"/>
</dbReference>
<protein>
    <submittedName>
        <fullName evidence="2">Uncharacterized protein</fullName>
    </submittedName>
</protein>
<comment type="caution">
    <text evidence="2">The sequence shown here is derived from an EMBL/GenBank/DDBJ whole genome shotgun (WGS) entry which is preliminary data.</text>
</comment>
<evidence type="ECO:0000313" key="3">
    <source>
        <dbReference type="Proteomes" id="UP000246569"/>
    </source>
</evidence>
<proteinExistence type="predicted"/>
<reference evidence="2 3" key="1">
    <citation type="submission" date="2018-05" db="EMBL/GenBank/DDBJ databases">
        <title>Genomic Encyclopedia of Type Strains, Phase IV (KMG-IV): sequencing the most valuable type-strain genomes for metagenomic binning, comparative biology and taxonomic classification.</title>
        <authorList>
            <person name="Goeker M."/>
        </authorList>
    </citation>
    <scope>NUCLEOTIDE SEQUENCE [LARGE SCALE GENOMIC DNA]</scope>
    <source>
        <strain evidence="2 3">DSM 23606</strain>
    </source>
</reference>
<keyword evidence="3" id="KW-1185">Reference proteome</keyword>
<name>A0A317MUP3_9GAMM</name>
<keyword evidence="1" id="KW-1133">Transmembrane helix</keyword>
<accession>A0A317MUP3</accession>
<evidence type="ECO:0000313" key="2">
    <source>
        <dbReference type="EMBL" id="PWV61097.1"/>
    </source>
</evidence>
<feature type="transmembrane region" description="Helical" evidence="1">
    <location>
        <begin position="12"/>
        <end position="32"/>
    </location>
</feature>
<dbReference type="OrthoDB" id="7839314at2"/>
<dbReference type="Proteomes" id="UP000246569">
    <property type="component" value="Unassembled WGS sequence"/>
</dbReference>
<keyword evidence="1" id="KW-0812">Transmembrane</keyword>
<sequence length="194" mass="20995">MDPWEKLKALSGAIAAVVLPVVLLVVGNNFSAATKERELQGKFVELASQVLREAPREETKNLRQWATDVINRYSGVPMSAAAQKDLVEQTALPALAQSVVAPSTQWGVVFGADSELDKAKYEVEVAGPKVGVDGGLIYLRGKVYRSVAVFTQRSDAEDALAKARNRRADAYIVDMASWCPVSVQQAGYRQCSAP</sequence>
<gene>
    <name evidence="2" type="ORF">C7443_106111</name>
</gene>
<evidence type="ECO:0000256" key="1">
    <source>
        <dbReference type="SAM" id="Phobius"/>
    </source>
</evidence>
<dbReference type="AlphaFoldDB" id="A0A317MUP3"/>
<keyword evidence="1" id="KW-0472">Membrane</keyword>
<organism evidence="2 3">
    <name type="scientific">Plasticicumulans acidivorans</name>
    <dbReference type="NCBI Taxonomy" id="886464"/>
    <lineage>
        <taxon>Bacteria</taxon>
        <taxon>Pseudomonadati</taxon>
        <taxon>Pseudomonadota</taxon>
        <taxon>Gammaproteobacteria</taxon>
        <taxon>Candidatus Competibacteraceae</taxon>
        <taxon>Plasticicumulans</taxon>
    </lineage>
</organism>